<evidence type="ECO:0000313" key="2">
    <source>
        <dbReference type="Proteomes" id="UP000306229"/>
    </source>
</evidence>
<organism evidence="1 2">
    <name type="scientific">Aureibaculum algae</name>
    <dbReference type="NCBI Taxonomy" id="2584122"/>
    <lineage>
        <taxon>Bacteria</taxon>
        <taxon>Pseudomonadati</taxon>
        <taxon>Bacteroidota</taxon>
        <taxon>Flavobacteriia</taxon>
        <taxon>Flavobacteriales</taxon>
        <taxon>Flavobacteriaceae</taxon>
        <taxon>Aureibaculum</taxon>
    </lineage>
</organism>
<dbReference type="OrthoDB" id="1151021at2"/>
<dbReference type="EMBL" id="CP040749">
    <property type="protein sequence ID" value="QCX39212.1"/>
    <property type="molecule type" value="Genomic_DNA"/>
</dbReference>
<reference evidence="1 2" key="1">
    <citation type="submission" date="2019-05" db="EMBL/GenBank/DDBJ databases">
        <title>Algicella ahnfeltiae gen. nov., sp. nov., a novel marine bacterium of the family Flavobacteriaceae isolated from a red alga.</title>
        <authorList>
            <person name="Nedashkovskaya O.I."/>
            <person name="Kukhlevskiy A.D."/>
            <person name="Kim S.-G."/>
            <person name="Zhukova N.V."/>
            <person name="Mikhailov V.V."/>
        </authorList>
    </citation>
    <scope>NUCLEOTIDE SEQUENCE [LARGE SCALE GENOMIC DNA]</scope>
    <source>
        <strain evidence="1 2">10Alg115</strain>
    </source>
</reference>
<keyword evidence="2" id="KW-1185">Reference proteome</keyword>
<name>A0A5B7TWZ7_9FLAO</name>
<dbReference type="Gene3D" id="3.40.1000.10">
    <property type="entry name" value="Mog1/PsbP, alpha/beta/alpha sandwich"/>
    <property type="match status" value="1"/>
</dbReference>
<sequence length="197" mass="22569">MKKLVVVFILLSLFSCKDIIKGVVNAGSNATVEKLETSDFNEVVTDSLFKLSLPNYMKTLSNLNDDASLQYANIYKETYTIVIYENKQDFIDSFKEYNEYDDAISFIDNYSRAQTKFITESLTNKQVIPYNLTEIGGLDARQIMMKGSLDGQDIGYVMGYVEGKENVYMIMTWTLLEKLNKYEETFKGIIGSFKLMN</sequence>
<dbReference type="KEGG" id="fbe:FF125_12475"/>
<gene>
    <name evidence="1" type="ORF">FF125_12475</name>
</gene>
<dbReference type="RefSeq" id="WP_138950075.1">
    <property type="nucleotide sequence ID" value="NZ_CP040749.1"/>
</dbReference>
<dbReference type="AlphaFoldDB" id="A0A5B7TWZ7"/>
<dbReference type="PROSITE" id="PS51257">
    <property type="entry name" value="PROKAR_LIPOPROTEIN"/>
    <property type="match status" value="1"/>
</dbReference>
<dbReference type="Proteomes" id="UP000306229">
    <property type="component" value="Chromosome"/>
</dbReference>
<accession>A0A5B7TWZ7</accession>
<proteinExistence type="predicted"/>
<protein>
    <submittedName>
        <fullName evidence="1">Uncharacterized protein</fullName>
    </submittedName>
</protein>
<evidence type="ECO:0000313" key="1">
    <source>
        <dbReference type="EMBL" id="QCX39212.1"/>
    </source>
</evidence>